<keyword evidence="8 9" id="KW-0472">Membrane</keyword>
<comment type="similarity">
    <text evidence="2">Belongs to the TrkH potassium transport family.</text>
</comment>
<dbReference type="AlphaFoldDB" id="N6VTW5"/>
<feature type="transmembrane region" description="Helical" evidence="9">
    <location>
        <begin position="316"/>
        <end position="338"/>
    </location>
</feature>
<keyword evidence="6 9" id="KW-1133">Transmembrane helix</keyword>
<dbReference type="Pfam" id="PF02386">
    <property type="entry name" value="TrkH"/>
    <property type="match status" value="2"/>
</dbReference>
<gene>
    <name evidence="10" type="ORF">J422_01358</name>
</gene>
<reference evidence="10 11" key="1">
    <citation type="journal article" date="2013" name="Genome Announc.">
        <title>Draft Genome Sequence of a Highly Flagellated, Fast-Swimming Archaeon, Methanocaldococcus villosus Strain KIN24-T80 (DSM 22612).</title>
        <authorList>
            <person name="Thennarasu S."/>
            <person name="Polireddy D."/>
            <person name="Antony A."/>
            <person name="Yada M.R."/>
            <person name="Algarawi S."/>
            <person name="Sivakumar N."/>
        </authorList>
    </citation>
    <scope>NUCLEOTIDE SEQUENCE [LARGE SCALE GENOMIC DNA]</scope>
    <source>
        <strain evidence="10 11">KIN24-T80</strain>
    </source>
</reference>
<evidence type="ECO:0000256" key="2">
    <source>
        <dbReference type="ARBA" id="ARBA00009137"/>
    </source>
</evidence>
<keyword evidence="5 9" id="KW-0812">Transmembrane</keyword>
<keyword evidence="11" id="KW-1185">Reference proteome</keyword>
<dbReference type="Proteomes" id="UP000053695">
    <property type="component" value="Unassembled WGS sequence"/>
</dbReference>
<evidence type="ECO:0000256" key="9">
    <source>
        <dbReference type="SAM" id="Phobius"/>
    </source>
</evidence>
<dbReference type="InterPro" id="IPR003445">
    <property type="entry name" value="Cat_transpt"/>
</dbReference>
<keyword evidence="3" id="KW-0813">Transport</keyword>
<evidence type="ECO:0000256" key="8">
    <source>
        <dbReference type="ARBA" id="ARBA00023136"/>
    </source>
</evidence>
<dbReference type="PANTHER" id="PTHR32024:SF2">
    <property type="entry name" value="TRK SYSTEM POTASSIUM UPTAKE PROTEIN TRKG-RELATED"/>
    <property type="match status" value="1"/>
</dbReference>
<evidence type="ECO:0000256" key="5">
    <source>
        <dbReference type="ARBA" id="ARBA00022692"/>
    </source>
</evidence>
<feature type="transmembrane region" description="Helical" evidence="9">
    <location>
        <begin position="442"/>
        <end position="462"/>
    </location>
</feature>
<dbReference type="GO" id="GO:0030001">
    <property type="term" value="P:metal ion transport"/>
    <property type="evidence" value="ECO:0007669"/>
    <property type="project" value="UniProtKB-ARBA"/>
</dbReference>
<evidence type="ECO:0000313" key="10">
    <source>
        <dbReference type="EMBL" id="ENN96606.1"/>
    </source>
</evidence>
<evidence type="ECO:0000256" key="3">
    <source>
        <dbReference type="ARBA" id="ARBA00022448"/>
    </source>
</evidence>
<keyword evidence="4" id="KW-1003">Cell membrane</keyword>
<evidence type="ECO:0000256" key="4">
    <source>
        <dbReference type="ARBA" id="ARBA00022475"/>
    </source>
</evidence>
<feature type="transmembrane region" description="Helical" evidence="9">
    <location>
        <begin position="176"/>
        <end position="199"/>
    </location>
</feature>
<comment type="caution">
    <text evidence="10">The sequence shown here is derived from an EMBL/GenBank/DDBJ whole genome shotgun (WGS) entry which is preliminary data.</text>
</comment>
<feature type="transmembrane region" description="Helical" evidence="9">
    <location>
        <begin position="12"/>
        <end position="35"/>
    </location>
</feature>
<comment type="subcellular location">
    <subcellularLocation>
        <location evidence="1">Cell membrane</location>
        <topology evidence="1">Multi-pass membrane protein</topology>
    </subcellularLocation>
</comment>
<keyword evidence="7" id="KW-0406">Ion transport</keyword>
<dbReference type="EMBL" id="APMM01000009">
    <property type="protein sequence ID" value="ENN96606.1"/>
    <property type="molecule type" value="Genomic_DNA"/>
</dbReference>
<evidence type="ECO:0000256" key="1">
    <source>
        <dbReference type="ARBA" id="ARBA00004651"/>
    </source>
</evidence>
<feature type="transmembrane region" description="Helical" evidence="9">
    <location>
        <begin position="138"/>
        <end position="164"/>
    </location>
</feature>
<dbReference type="PATRIC" id="fig|1069083.5.peg.266"/>
<organism evidence="10 11">
    <name type="scientific">Methanocaldococcus villosus KIN24-T80</name>
    <dbReference type="NCBI Taxonomy" id="1069083"/>
    <lineage>
        <taxon>Archaea</taxon>
        <taxon>Methanobacteriati</taxon>
        <taxon>Methanobacteriota</taxon>
        <taxon>Methanomada group</taxon>
        <taxon>Methanococci</taxon>
        <taxon>Methanococcales</taxon>
        <taxon>Methanocaldococcaceae</taxon>
        <taxon>Methanocaldococcus</taxon>
    </lineage>
</organism>
<proteinExistence type="inferred from homology"/>
<feature type="transmembrane region" description="Helical" evidence="9">
    <location>
        <begin position="41"/>
        <end position="58"/>
    </location>
</feature>
<dbReference type="GO" id="GO:0005886">
    <property type="term" value="C:plasma membrane"/>
    <property type="evidence" value="ECO:0007669"/>
    <property type="project" value="UniProtKB-SubCell"/>
</dbReference>
<evidence type="ECO:0000313" key="11">
    <source>
        <dbReference type="Proteomes" id="UP000053695"/>
    </source>
</evidence>
<feature type="transmembrane region" description="Helical" evidence="9">
    <location>
        <begin position="382"/>
        <end position="405"/>
    </location>
</feature>
<sequence>MIMKKEDIYGILHILGGVIGIIGAFMLIPSVIAFYFKEPTILNFLIPSFIFIILGIGLNKKFKAKNLKLYQTMIASALSWLIASLIGAIPLYLSIPYFSYVDAVYESMSAWTTTGMTLIADVESLPNSVLFWRSFEQWIGGVGILVLSALILAGKGSVASLFYYSEARQERIMPSSLNTIKVIFSIYLFYTILGILALYLSGLSFWAALNLTMTGICTGGMSIYNYSFPNNIFAKIVMIIIMLIGGVVSFLIHHKILTGKCFKDIQTKYALIVIIISSLIIYFIDKIDIIDAIFITTSALTSTGFSTIDLTSLSNLSLFILIFIMLIGGGAGTTTGGVKIIRFLVVLKAIYYEIHSVIIPKSAVVYEHLEDIPLSYRIIREAFVIFSLYIITSFIIAMVFIALGYDPYKSIFDAVSFVSNIGLSLGVVSLKTPLIGKIVAIIGMWMGRLEFIPVLVLFAALLKKRLS</sequence>
<accession>N6VTW5</accession>
<dbReference type="PANTHER" id="PTHR32024">
    <property type="entry name" value="TRK SYSTEM POTASSIUM UPTAKE PROTEIN TRKG-RELATED"/>
    <property type="match status" value="1"/>
</dbReference>
<feature type="transmembrane region" description="Helical" evidence="9">
    <location>
        <begin position="236"/>
        <end position="257"/>
    </location>
</feature>
<name>N6VTW5_9EURY</name>
<dbReference type="GO" id="GO:0008324">
    <property type="term" value="F:monoatomic cation transmembrane transporter activity"/>
    <property type="evidence" value="ECO:0007669"/>
    <property type="project" value="InterPro"/>
</dbReference>
<evidence type="ECO:0000256" key="7">
    <source>
        <dbReference type="ARBA" id="ARBA00023065"/>
    </source>
</evidence>
<dbReference type="STRING" id="1069083.GCA_000371805_00017"/>
<feature type="transmembrane region" description="Helical" evidence="9">
    <location>
        <begin position="70"/>
        <end position="93"/>
    </location>
</feature>
<evidence type="ECO:0000256" key="6">
    <source>
        <dbReference type="ARBA" id="ARBA00022989"/>
    </source>
</evidence>
<feature type="transmembrane region" description="Helical" evidence="9">
    <location>
        <begin position="269"/>
        <end position="285"/>
    </location>
</feature>
<protein>
    <submittedName>
        <fullName evidence="10">Cation transporter</fullName>
    </submittedName>
</protein>